<keyword evidence="3" id="KW-1185">Reference proteome</keyword>
<evidence type="ECO:0008006" key="4">
    <source>
        <dbReference type="Google" id="ProtNLM"/>
    </source>
</evidence>
<reference evidence="2" key="1">
    <citation type="journal article" date="2020" name="Stud. Mycol.">
        <title>101 Dothideomycetes genomes: a test case for predicting lifestyles and emergence of pathogens.</title>
        <authorList>
            <person name="Haridas S."/>
            <person name="Albert R."/>
            <person name="Binder M."/>
            <person name="Bloem J."/>
            <person name="Labutti K."/>
            <person name="Salamov A."/>
            <person name="Andreopoulos B."/>
            <person name="Baker S."/>
            <person name="Barry K."/>
            <person name="Bills G."/>
            <person name="Bluhm B."/>
            <person name="Cannon C."/>
            <person name="Castanera R."/>
            <person name="Culley D."/>
            <person name="Daum C."/>
            <person name="Ezra D."/>
            <person name="Gonzalez J."/>
            <person name="Henrissat B."/>
            <person name="Kuo A."/>
            <person name="Liang C."/>
            <person name="Lipzen A."/>
            <person name="Lutzoni F."/>
            <person name="Magnuson J."/>
            <person name="Mondo S."/>
            <person name="Nolan M."/>
            <person name="Ohm R."/>
            <person name="Pangilinan J."/>
            <person name="Park H.-J."/>
            <person name="Ramirez L."/>
            <person name="Alfaro M."/>
            <person name="Sun H."/>
            <person name="Tritt A."/>
            <person name="Yoshinaga Y."/>
            <person name="Zwiers L.-H."/>
            <person name="Turgeon B."/>
            <person name="Goodwin S."/>
            <person name="Spatafora J."/>
            <person name="Crous P."/>
            <person name="Grigoriev I."/>
        </authorList>
    </citation>
    <scope>NUCLEOTIDE SEQUENCE</scope>
    <source>
        <strain evidence="2">CBS 183.55</strain>
    </source>
</reference>
<dbReference type="GeneID" id="54355583"/>
<name>A0A6A5RXC0_9PLEO</name>
<feature type="compositionally biased region" description="Low complexity" evidence="1">
    <location>
        <begin position="7"/>
        <end position="16"/>
    </location>
</feature>
<feature type="region of interest" description="Disordered" evidence="1">
    <location>
        <begin position="1"/>
        <end position="86"/>
    </location>
</feature>
<dbReference type="RefSeq" id="XP_033450155.1">
    <property type="nucleotide sequence ID" value="XM_033597916.1"/>
</dbReference>
<sequence length="431" mass="46958">MSRLLDDSGNPLLLLPHSSQPTSAEEQTLIDSNLASPASRPPQQPPSPVAFRKHTAPSTLASHKKRGYEDDVSSPSSPSKRSRASDSTAFTESFKARLRNTYSGCTICGVIYNLHSAHVFDKSETNEFVESRQSGLTSLETLGDFDNALSLCICDHTAFDAKCSQLVIVPSYMEFFLDHERRWHEQIETNTPLRPRVPVLASLYAAYCSEKTGEALTHGLYTAYPVVDYKNKDNIGSPHQFHWHGDPGAILWKARLLLTANLAALTRQPWPAHLRELLNVRNLLAELRSLQDQGNLAWAVASMASSTSAGPPPGPSSNKGNAESRPAPPQPPPPPPPPPPAPTSGGPDAPSHSPFQATQNLKRKHVGSDSGLGVLERSPWKIAKASDKDMPMASRQALPFRWGGPEGSAEENVQYWIALFGRRECGDANPS</sequence>
<evidence type="ECO:0000256" key="1">
    <source>
        <dbReference type="SAM" id="MobiDB-lite"/>
    </source>
</evidence>
<gene>
    <name evidence="2" type="ORF">M421DRAFT_91134</name>
</gene>
<dbReference type="AlphaFoldDB" id="A0A6A5RXC0"/>
<dbReference type="EMBL" id="ML978964">
    <property type="protein sequence ID" value="KAF1929907.1"/>
    <property type="molecule type" value="Genomic_DNA"/>
</dbReference>
<feature type="compositionally biased region" description="Pro residues" evidence="1">
    <location>
        <begin position="39"/>
        <end position="48"/>
    </location>
</feature>
<feature type="compositionally biased region" description="Polar residues" evidence="1">
    <location>
        <begin position="17"/>
        <end position="34"/>
    </location>
</feature>
<feature type="compositionally biased region" description="Pro residues" evidence="1">
    <location>
        <begin position="326"/>
        <end position="342"/>
    </location>
</feature>
<dbReference type="OrthoDB" id="3776601at2759"/>
<organism evidence="2 3">
    <name type="scientific">Didymella exigua CBS 183.55</name>
    <dbReference type="NCBI Taxonomy" id="1150837"/>
    <lineage>
        <taxon>Eukaryota</taxon>
        <taxon>Fungi</taxon>
        <taxon>Dikarya</taxon>
        <taxon>Ascomycota</taxon>
        <taxon>Pezizomycotina</taxon>
        <taxon>Dothideomycetes</taxon>
        <taxon>Pleosporomycetidae</taxon>
        <taxon>Pleosporales</taxon>
        <taxon>Pleosporineae</taxon>
        <taxon>Didymellaceae</taxon>
        <taxon>Didymella</taxon>
    </lineage>
</organism>
<dbReference type="Proteomes" id="UP000800082">
    <property type="component" value="Unassembled WGS sequence"/>
</dbReference>
<protein>
    <recommendedName>
        <fullName evidence="4">HNH nuclease domain-containing protein</fullName>
    </recommendedName>
</protein>
<evidence type="ECO:0000313" key="2">
    <source>
        <dbReference type="EMBL" id="KAF1929907.1"/>
    </source>
</evidence>
<evidence type="ECO:0000313" key="3">
    <source>
        <dbReference type="Proteomes" id="UP000800082"/>
    </source>
</evidence>
<accession>A0A6A5RXC0</accession>
<feature type="region of interest" description="Disordered" evidence="1">
    <location>
        <begin position="305"/>
        <end position="392"/>
    </location>
</feature>
<proteinExistence type="predicted"/>